<dbReference type="Proteomes" id="UP000190626">
    <property type="component" value="Unassembled WGS sequence"/>
</dbReference>
<evidence type="ECO:0000313" key="1">
    <source>
        <dbReference type="EMBL" id="OPH59341.1"/>
    </source>
</evidence>
<reference evidence="2" key="1">
    <citation type="submission" date="2016-07" db="EMBL/GenBank/DDBJ databases">
        <authorList>
            <person name="Florea S."/>
            <person name="Webb J.S."/>
            <person name="Jaromczyk J."/>
            <person name="Schardl C.L."/>
        </authorList>
    </citation>
    <scope>NUCLEOTIDE SEQUENCE [LARGE SCALE GENOMIC DNA]</scope>
    <source>
        <strain evidence="2">CY1</strain>
    </source>
</reference>
<sequence length="64" mass="7310">MPAKTQKHAQAVGNMLIKSAVLWVNHNFIVDNVWINVDNFLNLDPQAAFLANKYPQRKSKRFSA</sequence>
<accession>A0A1V4HPG0</accession>
<protein>
    <submittedName>
        <fullName evidence="1">Uncharacterized protein</fullName>
    </submittedName>
</protein>
<keyword evidence="2" id="KW-1185">Reference proteome</keyword>
<evidence type="ECO:0000313" key="2">
    <source>
        <dbReference type="Proteomes" id="UP000190626"/>
    </source>
</evidence>
<comment type="caution">
    <text evidence="1">The sequence shown here is derived from an EMBL/GenBank/DDBJ whole genome shotgun (WGS) entry which is preliminary data.</text>
</comment>
<dbReference type="EMBL" id="MBTG01000007">
    <property type="protein sequence ID" value="OPH59341.1"/>
    <property type="molecule type" value="Genomic_DNA"/>
</dbReference>
<dbReference type="AlphaFoldDB" id="A0A1V4HPG0"/>
<gene>
    <name evidence="1" type="ORF">BC351_20750</name>
</gene>
<name>A0A1V4HPG0_9BACL</name>
<proteinExistence type="predicted"/>
<organism evidence="1 2">
    <name type="scientific">Paenibacillus ferrarius</name>
    <dbReference type="NCBI Taxonomy" id="1469647"/>
    <lineage>
        <taxon>Bacteria</taxon>
        <taxon>Bacillati</taxon>
        <taxon>Bacillota</taxon>
        <taxon>Bacilli</taxon>
        <taxon>Bacillales</taxon>
        <taxon>Paenibacillaceae</taxon>
        <taxon>Paenibacillus</taxon>
    </lineage>
</organism>